<dbReference type="EMBL" id="JACBZA010000001">
    <property type="protein sequence ID" value="NYH85686.1"/>
    <property type="molecule type" value="Genomic_DNA"/>
</dbReference>
<dbReference type="AlphaFoldDB" id="A0A1I2N4X9"/>
<reference evidence="4 5" key="1">
    <citation type="submission" date="2016-10" db="EMBL/GenBank/DDBJ databases">
        <authorList>
            <person name="de Groot N.N."/>
        </authorList>
    </citation>
    <scope>NUCLEOTIDE SEQUENCE [LARGE SCALE GENOMIC DNA]</scope>
    <source>
        <strain evidence="4 5">CPCC 202808</strain>
    </source>
</reference>
<dbReference type="Pfam" id="PF01757">
    <property type="entry name" value="Acyl_transf_3"/>
    <property type="match status" value="1"/>
</dbReference>
<protein>
    <submittedName>
        <fullName evidence="3 4">Peptidoglycan/LPS O-acetylase OafA/YrhL</fullName>
    </submittedName>
</protein>
<keyword evidence="1" id="KW-0472">Membrane</keyword>
<name>A0A1I2N4X9_9ACTN</name>
<evidence type="ECO:0000313" key="6">
    <source>
        <dbReference type="Proteomes" id="UP000533017"/>
    </source>
</evidence>
<dbReference type="STRING" id="504797.SAMN05421678_103208"/>
<feature type="domain" description="Acyltransferase 3" evidence="2">
    <location>
        <begin position="12"/>
        <end position="345"/>
    </location>
</feature>
<dbReference type="GO" id="GO:0016747">
    <property type="term" value="F:acyltransferase activity, transferring groups other than amino-acyl groups"/>
    <property type="evidence" value="ECO:0007669"/>
    <property type="project" value="InterPro"/>
</dbReference>
<evidence type="ECO:0000259" key="2">
    <source>
        <dbReference type="Pfam" id="PF01757"/>
    </source>
</evidence>
<gene>
    <name evidence="3" type="ORF">FHR37_004537</name>
    <name evidence="4" type="ORF">SAMN05421678_103208</name>
</gene>
<feature type="transmembrane region" description="Helical" evidence="1">
    <location>
        <begin position="244"/>
        <end position="263"/>
    </location>
</feature>
<evidence type="ECO:0000313" key="5">
    <source>
        <dbReference type="Proteomes" id="UP000199052"/>
    </source>
</evidence>
<feature type="transmembrane region" description="Helical" evidence="1">
    <location>
        <begin position="214"/>
        <end position="232"/>
    </location>
</feature>
<dbReference type="OrthoDB" id="5171428at2"/>
<dbReference type="EMBL" id="FOOI01000003">
    <property type="protein sequence ID" value="SFF98693.1"/>
    <property type="molecule type" value="Genomic_DNA"/>
</dbReference>
<feature type="transmembrane region" description="Helical" evidence="1">
    <location>
        <begin position="74"/>
        <end position="95"/>
    </location>
</feature>
<evidence type="ECO:0000256" key="1">
    <source>
        <dbReference type="SAM" id="Phobius"/>
    </source>
</evidence>
<reference evidence="3 6" key="2">
    <citation type="submission" date="2020-07" db="EMBL/GenBank/DDBJ databases">
        <title>Sequencing the genomes of 1000 actinobacteria strains.</title>
        <authorList>
            <person name="Klenk H.-P."/>
        </authorList>
    </citation>
    <scope>NUCLEOTIDE SEQUENCE [LARGE SCALE GENOMIC DNA]</scope>
    <source>
        <strain evidence="3 6">DSM 45117</strain>
    </source>
</reference>
<dbReference type="Proteomes" id="UP000199052">
    <property type="component" value="Unassembled WGS sequence"/>
</dbReference>
<keyword evidence="1" id="KW-1133">Transmembrane helix</keyword>
<feature type="transmembrane region" description="Helical" evidence="1">
    <location>
        <begin position="159"/>
        <end position="175"/>
    </location>
</feature>
<keyword evidence="4" id="KW-0012">Acyltransferase</keyword>
<dbReference type="InterPro" id="IPR002656">
    <property type="entry name" value="Acyl_transf_3_dom"/>
</dbReference>
<dbReference type="GO" id="GO:0016787">
    <property type="term" value="F:hydrolase activity"/>
    <property type="evidence" value="ECO:0007669"/>
    <property type="project" value="UniProtKB-KW"/>
</dbReference>
<evidence type="ECO:0000313" key="3">
    <source>
        <dbReference type="EMBL" id="NYH85686.1"/>
    </source>
</evidence>
<dbReference type="Proteomes" id="UP000533017">
    <property type="component" value="Unassembled WGS sequence"/>
</dbReference>
<feature type="transmembrane region" description="Helical" evidence="1">
    <location>
        <begin position="133"/>
        <end position="152"/>
    </location>
</feature>
<keyword evidence="1" id="KW-0812">Transmembrane</keyword>
<dbReference type="RefSeq" id="WP_092882209.1">
    <property type="nucleotide sequence ID" value="NZ_FOOI01000003.1"/>
</dbReference>
<feature type="transmembrane region" description="Helical" evidence="1">
    <location>
        <begin position="325"/>
        <end position="345"/>
    </location>
</feature>
<organism evidence="4 5">
    <name type="scientific">Actinopolymorpha cephalotaxi</name>
    <dbReference type="NCBI Taxonomy" id="504797"/>
    <lineage>
        <taxon>Bacteria</taxon>
        <taxon>Bacillati</taxon>
        <taxon>Actinomycetota</taxon>
        <taxon>Actinomycetes</taxon>
        <taxon>Propionibacteriales</taxon>
        <taxon>Actinopolymorphaceae</taxon>
        <taxon>Actinopolymorpha</taxon>
    </lineage>
</organism>
<accession>A0A1I2N4X9</accession>
<feature type="transmembrane region" description="Helical" evidence="1">
    <location>
        <begin position="32"/>
        <end position="53"/>
    </location>
</feature>
<feature type="transmembrane region" description="Helical" evidence="1">
    <location>
        <begin position="284"/>
        <end position="305"/>
    </location>
</feature>
<keyword evidence="6" id="KW-1185">Reference proteome</keyword>
<keyword evidence="4" id="KW-0378">Hydrolase</keyword>
<sequence length="367" mass="41425">MTEPASGVGRDRYLDLLRALALVRIVTYHAFGWPWLTLLFPSLGVMFALAGSLMASSLERRSAPSVVGTRMRRLLVPFGVFAALVVPAMFLHGWGPPDPSQASGWWARLLLWVVPLDDPPFSQWAWQVNEPLWYVRAYLWFVLLAPLVLPVFRRLPVPLIAATLLAVTLLEFGVLDTGDSAALGRIVTDLTVFGACWLLGFAHHSGQIARLSPRTVGVLAVPAMAFGGWYALTHQTRQAYDLGPIPLAQAYWSFGFVLLLLRFRPRDLGWLRRVWTVDRLVYVFNARAVTIYLWHELALIAAVLVIDWMWSVPSLANALPLRTNWWKFVLTWPLLVVAVLVFGWVEDLAARRRPQLWPRGRTDRTDG</sequence>
<evidence type="ECO:0000313" key="4">
    <source>
        <dbReference type="EMBL" id="SFF98693.1"/>
    </source>
</evidence>
<proteinExistence type="predicted"/>
<feature type="transmembrane region" description="Helical" evidence="1">
    <location>
        <begin position="181"/>
        <end position="202"/>
    </location>
</feature>
<keyword evidence="4" id="KW-0808">Transferase</keyword>